<feature type="compositionally biased region" description="Acidic residues" evidence="1">
    <location>
        <begin position="57"/>
        <end position="73"/>
    </location>
</feature>
<dbReference type="Proteomes" id="UP000022910">
    <property type="component" value="Unassembled WGS sequence"/>
</dbReference>
<reference evidence="2 3" key="1">
    <citation type="submission" date="2014-02" db="EMBL/GenBank/DDBJ databases">
        <title>Single nucleus genome sequencing reveals high similarity among nuclei of an endomycorrhizal fungus.</title>
        <authorList>
            <person name="Lin K."/>
            <person name="Geurts R."/>
            <person name="Zhang Z."/>
            <person name="Limpens E."/>
            <person name="Saunders D.G."/>
            <person name="Mu D."/>
            <person name="Pang E."/>
            <person name="Cao H."/>
            <person name="Cha H."/>
            <person name="Lin T."/>
            <person name="Zhou Q."/>
            <person name="Shang Y."/>
            <person name="Li Y."/>
            <person name="Ivanov S."/>
            <person name="Sharma T."/>
            <person name="Velzen R.V."/>
            <person name="Ruijter N.D."/>
            <person name="Aanen D.K."/>
            <person name="Win J."/>
            <person name="Kamoun S."/>
            <person name="Bisseling T."/>
            <person name="Huang S."/>
        </authorList>
    </citation>
    <scope>NUCLEOTIDE SEQUENCE [LARGE SCALE GENOMIC DNA]</scope>
    <source>
        <strain evidence="3">DAOM197198w</strain>
    </source>
</reference>
<feature type="region of interest" description="Disordered" evidence="1">
    <location>
        <begin position="53"/>
        <end position="74"/>
    </location>
</feature>
<gene>
    <name evidence="2" type="ORF">RirG_202140</name>
</gene>
<organism evidence="2 3">
    <name type="scientific">Rhizophagus irregularis (strain DAOM 197198w)</name>
    <name type="common">Glomus intraradices</name>
    <dbReference type="NCBI Taxonomy" id="1432141"/>
    <lineage>
        <taxon>Eukaryota</taxon>
        <taxon>Fungi</taxon>
        <taxon>Fungi incertae sedis</taxon>
        <taxon>Mucoromycota</taxon>
        <taxon>Glomeromycotina</taxon>
        <taxon>Glomeromycetes</taxon>
        <taxon>Glomerales</taxon>
        <taxon>Glomeraceae</taxon>
        <taxon>Rhizophagus</taxon>
    </lineage>
</organism>
<keyword evidence="3" id="KW-1185">Reference proteome</keyword>
<dbReference type="EMBL" id="JEMT01027139">
    <property type="protein sequence ID" value="EXX57975.1"/>
    <property type="molecule type" value="Genomic_DNA"/>
</dbReference>
<accession>A0A015IUM3</accession>
<proteinExistence type="predicted"/>
<sequence>MEETITKEIRKVIDLTNTIVYRNSLGKEESKQQEWERLIQKVLQRFIDTKQFTREPEDPESDSPESYELEDSEGSIHYEIKIEDDVEWTVESLKRKIEEMGGRFTDKDIQRMWDLRIRIELILTEDFLGTFFELMRLSDEKLKDEINEWLTKETLRCGLWKQKIT</sequence>
<evidence type="ECO:0000313" key="3">
    <source>
        <dbReference type="Proteomes" id="UP000022910"/>
    </source>
</evidence>
<dbReference type="HOGENOM" id="CLU_1611687_0_0_1"/>
<evidence type="ECO:0000256" key="1">
    <source>
        <dbReference type="SAM" id="MobiDB-lite"/>
    </source>
</evidence>
<evidence type="ECO:0000313" key="2">
    <source>
        <dbReference type="EMBL" id="EXX57975.1"/>
    </source>
</evidence>
<comment type="caution">
    <text evidence="2">The sequence shown here is derived from an EMBL/GenBank/DDBJ whole genome shotgun (WGS) entry which is preliminary data.</text>
</comment>
<dbReference type="OrthoDB" id="2478168at2759"/>
<name>A0A015IUM3_RHIIW</name>
<dbReference type="AlphaFoldDB" id="A0A015IUM3"/>
<protein>
    <submittedName>
        <fullName evidence="2">Uncharacterized protein</fullName>
    </submittedName>
</protein>